<dbReference type="PATRIC" id="fig|1561003.3.peg.149"/>
<dbReference type="Proteomes" id="UP000198651">
    <property type="component" value="Chromosome I"/>
</dbReference>
<dbReference type="GO" id="GO:0006784">
    <property type="term" value="P:heme A biosynthetic process"/>
    <property type="evidence" value="ECO:0007669"/>
    <property type="project" value="InterPro"/>
</dbReference>
<evidence type="ECO:0000256" key="7">
    <source>
        <dbReference type="ARBA" id="ARBA00023004"/>
    </source>
</evidence>
<dbReference type="EMBL" id="LN906597">
    <property type="protein sequence ID" value="CUT17008.1"/>
    <property type="molecule type" value="Genomic_DNA"/>
</dbReference>
<evidence type="ECO:0000256" key="1">
    <source>
        <dbReference type="ARBA" id="ARBA00004141"/>
    </source>
</evidence>
<dbReference type="Pfam" id="PF02628">
    <property type="entry name" value="COX15-CtaA"/>
    <property type="match status" value="1"/>
</dbReference>
<evidence type="ECO:0000256" key="10">
    <source>
        <dbReference type="ARBA" id="ARBA00023157"/>
    </source>
</evidence>
<keyword evidence="7" id="KW-0408">Iron</keyword>
<evidence type="ECO:0000313" key="14">
    <source>
        <dbReference type="Proteomes" id="UP000198651"/>
    </source>
</evidence>
<keyword evidence="3 12" id="KW-0812">Transmembrane</keyword>
<keyword evidence="2" id="KW-1003">Cell membrane</keyword>
<keyword evidence="6" id="KW-0560">Oxidoreductase</keyword>
<feature type="transmembrane region" description="Helical" evidence="12">
    <location>
        <begin position="268"/>
        <end position="292"/>
    </location>
</feature>
<reference evidence="14" key="1">
    <citation type="submission" date="2015-11" db="EMBL/GenBank/DDBJ databases">
        <authorList>
            <person name="Seth-Smith H.M.B."/>
        </authorList>
    </citation>
    <scope>NUCLEOTIDE SEQUENCE [LARGE SCALE GENOMIC DNA]</scope>
    <source>
        <strain evidence="14">2013Ark11</strain>
    </source>
</reference>
<dbReference type="GO" id="GO:0046872">
    <property type="term" value="F:metal ion binding"/>
    <property type="evidence" value="ECO:0007669"/>
    <property type="project" value="UniProtKB-KW"/>
</dbReference>
<gene>
    <name evidence="13" type="ORF">Ark11_0149</name>
</gene>
<evidence type="ECO:0000313" key="13">
    <source>
        <dbReference type="EMBL" id="CUT17008.1"/>
    </source>
</evidence>
<evidence type="ECO:0000256" key="11">
    <source>
        <dbReference type="ARBA" id="ARBA00023444"/>
    </source>
</evidence>
<dbReference type="OrthoDB" id="1447144at2"/>
<evidence type="ECO:0000256" key="9">
    <source>
        <dbReference type="ARBA" id="ARBA00023136"/>
    </source>
</evidence>
<feature type="transmembrane region" description="Helical" evidence="12">
    <location>
        <begin position="77"/>
        <end position="99"/>
    </location>
</feature>
<dbReference type="GO" id="GO:0016491">
    <property type="term" value="F:oxidoreductase activity"/>
    <property type="evidence" value="ECO:0007669"/>
    <property type="project" value="UniProtKB-KW"/>
</dbReference>
<dbReference type="InterPro" id="IPR003780">
    <property type="entry name" value="COX15/CtaA_fam"/>
</dbReference>
<evidence type="ECO:0000256" key="8">
    <source>
        <dbReference type="ARBA" id="ARBA00023133"/>
    </source>
</evidence>
<dbReference type="GO" id="GO:0016020">
    <property type="term" value="C:membrane"/>
    <property type="evidence" value="ECO:0007669"/>
    <property type="project" value="UniProtKB-SubCell"/>
</dbReference>
<sequence length="336" mass="37210">MRALKIYRCVLAGVVFLAAAGIFLGSYVRLSNAGLGCPDWPGCYGHFWIPETPVDIHLSEKSYGSAFFSGLASKEMIHRYVVSTLGLVIVALFSLSFCFSELTKERPWAVFLLLLVVAQGVFGMWTVTLKLRPIIVTTHLIGGMLTFCLAVWMLCRVCYFQPELLPIPSNLRVISVLSLIMVVIQIVLGGWVSTNYAGLSCESLFKCGGKFVPDMSFSSAFGFSSRSSPLMTIYPMGQVTVLWLHRFWSIFVTAAIVFLSTKLYRQRYVIASLVLTSLVFVQVILGISNIVFHLPKLVAVSHTICAAVLLASVLVVNYVIFYSCSGKLHDDYYQST</sequence>
<dbReference type="STRING" id="1561003.Ark11_0149"/>
<keyword evidence="8" id="KW-0350">Heme biosynthesis</keyword>
<name>A0A0S4M194_9BURK</name>
<keyword evidence="5 12" id="KW-1133">Transmembrane helix</keyword>
<keyword evidence="14" id="KW-1185">Reference proteome</keyword>
<dbReference type="InterPro" id="IPR050450">
    <property type="entry name" value="COX15/CtaA_HemeA_synthase"/>
</dbReference>
<proteinExistence type="predicted"/>
<feature type="transmembrane region" description="Helical" evidence="12">
    <location>
        <begin position="243"/>
        <end position="261"/>
    </location>
</feature>
<feature type="transmembrane region" description="Helical" evidence="12">
    <location>
        <begin position="298"/>
        <end position="320"/>
    </location>
</feature>
<dbReference type="RefSeq" id="WP_092342571.1">
    <property type="nucleotide sequence ID" value="NZ_FLSL01000087.1"/>
</dbReference>
<comment type="subcellular location">
    <subcellularLocation>
        <location evidence="1">Membrane</location>
        <topology evidence="1">Multi-pass membrane protein</topology>
    </subcellularLocation>
</comment>
<dbReference type="PANTHER" id="PTHR35457:SF1">
    <property type="entry name" value="HEME A SYNTHASE"/>
    <property type="match status" value="1"/>
</dbReference>
<feature type="transmembrane region" description="Helical" evidence="12">
    <location>
        <begin position="108"/>
        <end position="128"/>
    </location>
</feature>
<evidence type="ECO:0000256" key="6">
    <source>
        <dbReference type="ARBA" id="ARBA00023002"/>
    </source>
</evidence>
<organism evidence="13 14">
    <name type="scientific">Candidatus Ichthyocystis hellenicum</name>
    <dbReference type="NCBI Taxonomy" id="1561003"/>
    <lineage>
        <taxon>Bacteria</taxon>
        <taxon>Pseudomonadati</taxon>
        <taxon>Pseudomonadota</taxon>
        <taxon>Betaproteobacteria</taxon>
        <taxon>Burkholderiales</taxon>
        <taxon>Candidatus Ichthyocystis</taxon>
    </lineage>
</organism>
<accession>A0A0S4M194</accession>
<evidence type="ECO:0000256" key="2">
    <source>
        <dbReference type="ARBA" id="ARBA00022475"/>
    </source>
</evidence>
<dbReference type="AlphaFoldDB" id="A0A0S4M194"/>
<keyword evidence="9 12" id="KW-0472">Membrane</keyword>
<feature type="transmembrane region" description="Helical" evidence="12">
    <location>
        <begin position="171"/>
        <end position="192"/>
    </location>
</feature>
<comment type="pathway">
    <text evidence="11">Porphyrin-containing compound metabolism.</text>
</comment>
<evidence type="ECO:0000256" key="5">
    <source>
        <dbReference type="ARBA" id="ARBA00022989"/>
    </source>
</evidence>
<dbReference type="PANTHER" id="PTHR35457">
    <property type="entry name" value="HEME A SYNTHASE"/>
    <property type="match status" value="1"/>
</dbReference>
<feature type="transmembrane region" description="Helical" evidence="12">
    <location>
        <begin position="134"/>
        <end position="159"/>
    </location>
</feature>
<protein>
    <submittedName>
        <fullName evidence="13">Putative Cytochrome c oxidase assembly protein</fullName>
    </submittedName>
</protein>
<keyword evidence="10" id="KW-1015">Disulfide bond</keyword>
<keyword evidence="4" id="KW-0479">Metal-binding</keyword>
<evidence type="ECO:0000256" key="4">
    <source>
        <dbReference type="ARBA" id="ARBA00022723"/>
    </source>
</evidence>
<evidence type="ECO:0000256" key="3">
    <source>
        <dbReference type="ARBA" id="ARBA00022692"/>
    </source>
</evidence>
<evidence type="ECO:0000256" key="12">
    <source>
        <dbReference type="SAM" id="Phobius"/>
    </source>
</evidence>